<proteinExistence type="inferred from homology"/>
<dbReference type="InterPro" id="IPR012677">
    <property type="entry name" value="Nucleotide-bd_a/b_plait_sf"/>
</dbReference>
<dbReference type="OrthoDB" id="275582at2759"/>
<dbReference type="InterPro" id="IPR013025">
    <property type="entry name" value="Ribosomal_uL23-like"/>
</dbReference>
<dbReference type="GO" id="GO:0003735">
    <property type="term" value="F:structural constituent of ribosome"/>
    <property type="evidence" value="ECO:0007669"/>
    <property type="project" value="InterPro"/>
</dbReference>
<keyword evidence="2" id="KW-0689">Ribosomal protein</keyword>
<reference evidence="5" key="1">
    <citation type="submission" date="2021-11" db="EMBL/GenBank/DDBJ databases">
        <authorList>
            <consortium name="Genoscope - CEA"/>
            <person name="William W."/>
        </authorList>
    </citation>
    <scope>NUCLEOTIDE SEQUENCE</scope>
</reference>
<dbReference type="GO" id="GO:0032543">
    <property type="term" value="P:mitochondrial translation"/>
    <property type="evidence" value="ECO:0007669"/>
    <property type="project" value="TreeGrafter"/>
</dbReference>
<evidence type="ECO:0000256" key="4">
    <source>
        <dbReference type="ARBA" id="ARBA00039977"/>
    </source>
</evidence>
<dbReference type="AlphaFoldDB" id="A0A8J2WHM1"/>
<accession>A0A8J2WHM1</accession>
<comment type="caution">
    <text evidence="5">The sequence shown here is derived from an EMBL/GenBank/DDBJ whole genome shotgun (WGS) entry which is preliminary data.</text>
</comment>
<dbReference type="EMBL" id="CAKKNE010000002">
    <property type="protein sequence ID" value="CAH0368745.1"/>
    <property type="molecule type" value="Genomic_DNA"/>
</dbReference>
<sequence length="101" mass="11976">MPRFEFFPNLFMTLINVRFLGHKTRPVQAVFRIAPRMNKLEVKEYLQTIYGLPVKKVMTDNFYGGYRRIQGKRAMFHVSRPNYKRAVVTFERGAVVYKPSD</sequence>
<evidence type="ECO:0000256" key="3">
    <source>
        <dbReference type="ARBA" id="ARBA00023274"/>
    </source>
</evidence>
<gene>
    <name evidence="5" type="ORF">PECAL_2P18250</name>
</gene>
<dbReference type="PANTHER" id="PTHR12059:SF5">
    <property type="entry name" value="LARGE RIBOSOMAL SUBUNIT PROTEIN UL23M"/>
    <property type="match status" value="1"/>
</dbReference>
<dbReference type="GO" id="GO:0005762">
    <property type="term" value="C:mitochondrial large ribosomal subunit"/>
    <property type="evidence" value="ECO:0007669"/>
    <property type="project" value="TreeGrafter"/>
</dbReference>
<dbReference type="Pfam" id="PF00276">
    <property type="entry name" value="Ribosomal_L23"/>
    <property type="match status" value="1"/>
</dbReference>
<dbReference type="InterPro" id="IPR012678">
    <property type="entry name" value="Ribosomal_uL23/eL15/eS24_sf"/>
</dbReference>
<comment type="similarity">
    <text evidence="1">Belongs to the universal ribosomal protein uL23 family.</text>
</comment>
<keyword evidence="3" id="KW-0687">Ribonucleoprotein</keyword>
<evidence type="ECO:0000313" key="6">
    <source>
        <dbReference type="Proteomes" id="UP000789595"/>
    </source>
</evidence>
<evidence type="ECO:0000256" key="2">
    <source>
        <dbReference type="ARBA" id="ARBA00022980"/>
    </source>
</evidence>
<name>A0A8J2WHM1_9STRA</name>
<keyword evidence="6" id="KW-1185">Reference proteome</keyword>
<organism evidence="5 6">
    <name type="scientific">Pelagomonas calceolata</name>
    <dbReference type="NCBI Taxonomy" id="35677"/>
    <lineage>
        <taxon>Eukaryota</taxon>
        <taxon>Sar</taxon>
        <taxon>Stramenopiles</taxon>
        <taxon>Ochrophyta</taxon>
        <taxon>Pelagophyceae</taxon>
        <taxon>Pelagomonadales</taxon>
        <taxon>Pelagomonadaceae</taxon>
        <taxon>Pelagomonas</taxon>
    </lineage>
</organism>
<dbReference type="PANTHER" id="PTHR12059">
    <property type="entry name" value="RIBOSOMAL PROTEIN L23-RELATED"/>
    <property type="match status" value="1"/>
</dbReference>
<dbReference type="SUPFAM" id="SSF54189">
    <property type="entry name" value="Ribosomal proteins S24e, L23 and L15e"/>
    <property type="match status" value="1"/>
</dbReference>
<protein>
    <recommendedName>
        <fullName evidence="4">Large ribosomal subunit protein uL23m</fullName>
    </recommendedName>
</protein>
<evidence type="ECO:0000313" key="5">
    <source>
        <dbReference type="EMBL" id="CAH0368745.1"/>
    </source>
</evidence>
<dbReference type="Proteomes" id="UP000789595">
    <property type="component" value="Unassembled WGS sequence"/>
</dbReference>
<dbReference type="Gene3D" id="3.30.70.330">
    <property type="match status" value="1"/>
</dbReference>
<evidence type="ECO:0000256" key="1">
    <source>
        <dbReference type="ARBA" id="ARBA00006700"/>
    </source>
</evidence>